<organism evidence="2 3">
    <name type="scientific">Bugula neritina</name>
    <name type="common">Brown bryozoan</name>
    <name type="synonym">Sertularia neritina</name>
    <dbReference type="NCBI Taxonomy" id="10212"/>
    <lineage>
        <taxon>Eukaryota</taxon>
        <taxon>Metazoa</taxon>
        <taxon>Spiralia</taxon>
        <taxon>Lophotrochozoa</taxon>
        <taxon>Bryozoa</taxon>
        <taxon>Gymnolaemata</taxon>
        <taxon>Cheilostomatida</taxon>
        <taxon>Flustrina</taxon>
        <taxon>Buguloidea</taxon>
        <taxon>Bugulidae</taxon>
        <taxon>Bugula</taxon>
    </lineage>
</organism>
<evidence type="ECO:0000256" key="1">
    <source>
        <dbReference type="SAM" id="MobiDB-lite"/>
    </source>
</evidence>
<accession>A0A7J7JNH5</accession>
<dbReference type="EMBL" id="VXIV02002090">
    <property type="protein sequence ID" value="KAF6027433.1"/>
    <property type="molecule type" value="Genomic_DNA"/>
</dbReference>
<gene>
    <name evidence="2" type="ORF">EB796_014256</name>
</gene>
<name>A0A7J7JNH5_BUGNE</name>
<feature type="compositionally biased region" description="Acidic residues" evidence="1">
    <location>
        <begin position="26"/>
        <end position="50"/>
    </location>
</feature>
<sequence>MKKWKTEDNQVAELLSLEIPINMEKEEMDDDTAEETDDDDVEEVTPETELEAAPNSEGEEGRGSAGDGTGDANMLVKDKDI</sequence>
<proteinExistence type="predicted"/>
<evidence type="ECO:0000313" key="3">
    <source>
        <dbReference type="Proteomes" id="UP000593567"/>
    </source>
</evidence>
<dbReference type="Proteomes" id="UP000593567">
    <property type="component" value="Unassembled WGS sequence"/>
</dbReference>
<reference evidence="2" key="1">
    <citation type="submission" date="2020-06" db="EMBL/GenBank/DDBJ databases">
        <title>Draft genome of Bugula neritina, a colonial animal packing powerful symbionts and potential medicines.</title>
        <authorList>
            <person name="Rayko M."/>
        </authorList>
    </citation>
    <scope>NUCLEOTIDE SEQUENCE [LARGE SCALE GENOMIC DNA]</scope>
    <source>
        <strain evidence="2">Kwan_BN1</strain>
    </source>
</reference>
<dbReference type="AlphaFoldDB" id="A0A7J7JNH5"/>
<evidence type="ECO:0000313" key="2">
    <source>
        <dbReference type="EMBL" id="KAF6027433.1"/>
    </source>
</evidence>
<comment type="caution">
    <text evidence="2">The sequence shown here is derived from an EMBL/GenBank/DDBJ whole genome shotgun (WGS) entry which is preliminary data.</text>
</comment>
<protein>
    <submittedName>
        <fullName evidence="2">Uncharacterized protein</fullName>
    </submittedName>
</protein>
<feature type="region of interest" description="Disordered" evidence="1">
    <location>
        <begin position="20"/>
        <end position="81"/>
    </location>
</feature>
<keyword evidence="3" id="KW-1185">Reference proteome</keyword>